<evidence type="ECO:0000256" key="2">
    <source>
        <dbReference type="SAM" id="SignalP"/>
    </source>
</evidence>
<gene>
    <name evidence="3" type="ORF">AWB75_05877</name>
</gene>
<feature type="chain" id="PRO_5007623529" evidence="2">
    <location>
        <begin position="23"/>
        <end position="104"/>
    </location>
</feature>
<dbReference type="Proteomes" id="UP000054870">
    <property type="component" value="Unassembled WGS sequence"/>
</dbReference>
<sequence length="104" mass="10655">MKSWVNAVVAIAVSSAPLASFAQSSAPVSRAQVRAELAQVEKAGYAPAAEDASYPAKLQAAEARVADVRLAQAQAEGYGSSTSAASQSGRVSKRVDPQGVFFGQ</sequence>
<dbReference type="Pfam" id="PF13663">
    <property type="entry name" value="DUF4148"/>
    <property type="match status" value="1"/>
</dbReference>
<protein>
    <submittedName>
        <fullName evidence="3">Membrane protein</fullName>
    </submittedName>
</protein>
<feature type="compositionally biased region" description="Polar residues" evidence="1">
    <location>
        <begin position="79"/>
        <end position="90"/>
    </location>
</feature>
<evidence type="ECO:0000313" key="4">
    <source>
        <dbReference type="Proteomes" id="UP000054870"/>
    </source>
</evidence>
<dbReference type="OrthoDB" id="9099264at2"/>
<evidence type="ECO:0000256" key="1">
    <source>
        <dbReference type="SAM" id="MobiDB-lite"/>
    </source>
</evidence>
<name>A0A158CWT7_9BURK</name>
<evidence type="ECO:0000313" key="3">
    <source>
        <dbReference type="EMBL" id="SAK86769.1"/>
    </source>
</evidence>
<keyword evidence="4" id="KW-1185">Reference proteome</keyword>
<accession>A0A158CWT7</accession>
<feature type="signal peptide" evidence="2">
    <location>
        <begin position="1"/>
        <end position="22"/>
    </location>
</feature>
<feature type="region of interest" description="Disordered" evidence="1">
    <location>
        <begin position="76"/>
        <end position="104"/>
    </location>
</feature>
<dbReference type="EMBL" id="FCOF02000043">
    <property type="protein sequence ID" value="SAK86769.1"/>
    <property type="molecule type" value="Genomic_DNA"/>
</dbReference>
<comment type="caution">
    <text evidence="3">The sequence shown here is derived from an EMBL/GenBank/DDBJ whole genome shotgun (WGS) entry which is preliminary data.</text>
</comment>
<dbReference type="RefSeq" id="WP_061127561.1">
    <property type="nucleotide sequence ID" value="NZ_FCOF02000043.1"/>
</dbReference>
<reference evidence="3" key="1">
    <citation type="submission" date="2016-01" db="EMBL/GenBank/DDBJ databases">
        <authorList>
            <person name="Peeters C."/>
        </authorList>
    </citation>
    <scope>NUCLEOTIDE SEQUENCE [LARGE SCALE GENOMIC DNA]</scope>
    <source>
        <strain evidence="3">LMG 29318</strain>
    </source>
</reference>
<dbReference type="AlphaFoldDB" id="A0A158CWT7"/>
<proteinExistence type="predicted"/>
<dbReference type="InterPro" id="IPR025421">
    <property type="entry name" value="DUF4148"/>
</dbReference>
<keyword evidence="2" id="KW-0732">Signal</keyword>
<organism evidence="3 4">
    <name type="scientific">Caballeronia catudaia</name>
    <dbReference type="NCBI Taxonomy" id="1777136"/>
    <lineage>
        <taxon>Bacteria</taxon>
        <taxon>Pseudomonadati</taxon>
        <taxon>Pseudomonadota</taxon>
        <taxon>Betaproteobacteria</taxon>
        <taxon>Burkholderiales</taxon>
        <taxon>Burkholderiaceae</taxon>
        <taxon>Caballeronia</taxon>
    </lineage>
</organism>